<organism evidence="1 2">
    <name type="scientific">Capnocytophaga leadbetteri</name>
    <dbReference type="NCBI Taxonomy" id="327575"/>
    <lineage>
        <taxon>Bacteria</taxon>
        <taxon>Pseudomonadati</taxon>
        <taxon>Bacteroidota</taxon>
        <taxon>Flavobacteriia</taxon>
        <taxon>Flavobacteriales</taxon>
        <taxon>Flavobacteriaceae</taxon>
        <taxon>Capnocytophaga</taxon>
    </lineage>
</organism>
<gene>
    <name evidence="1" type="ORF">CGC53_03025</name>
</gene>
<name>A0A250F8E1_9FLAO</name>
<proteinExistence type="predicted"/>
<protein>
    <submittedName>
        <fullName evidence="1">Uncharacterized protein</fullName>
    </submittedName>
</protein>
<evidence type="ECO:0000313" key="1">
    <source>
        <dbReference type="EMBL" id="ATA81393.1"/>
    </source>
</evidence>
<dbReference type="EMBL" id="CP022384">
    <property type="protein sequence ID" value="ATA81393.1"/>
    <property type="molecule type" value="Genomic_DNA"/>
</dbReference>
<evidence type="ECO:0000313" key="2">
    <source>
        <dbReference type="Proteomes" id="UP000217276"/>
    </source>
</evidence>
<accession>A0A250F8E1</accession>
<dbReference type="Proteomes" id="UP000217276">
    <property type="component" value="Chromosome"/>
</dbReference>
<sequence length="88" mass="10351">MPYTNTLTDNNVQPLPFVEFASNFNTVKIHKKREKKATSATQIKQSETIYNAQQKRFKKMLIEGLQEAKEHREGIKKFQSFDDFLNEL</sequence>
<keyword evidence="2" id="KW-1185">Reference proteome</keyword>
<reference evidence="2" key="1">
    <citation type="submission" date="2017-06" db="EMBL/GenBank/DDBJ databases">
        <title>Capnocytophaga spp. assemblies.</title>
        <authorList>
            <person name="Gulvik C.A."/>
        </authorList>
    </citation>
    <scope>NUCLEOTIDE SEQUENCE [LARGE SCALE GENOMIC DNA]</scope>
    <source>
        <strain evidence="2">H6253</strain>
    </source>
</reference>
<dbReference type="AlphaFoldDB" id="A0A250F8E1"/>
<dbReference type="KEGG" id="clk:CGC53_03025"/>
<dbReference type="RefSeq" id="WP_095913268.1">
    <property type="nucleotide sequence ID" value="NZ_CAUUPF010000004.1"/>
</dbReference>